<keyword evidence="2" id="KW-1064">Adaptive immunity</keyword>
<dbReference type="SMART" id="SM00406">
    <property type="entry name" value="IGv"/>
    <property type="match status" value="1"/>
</dbReference>
<evidence type="ECO:0000313" key="5">
    <source>
        <dbReference type="Ensembl" id="ENSZLMP00000016688.1"/>
    </source>
</evidence>
<dbReference type="Proteomes" id="UP000694401">
    <property type="component" value="Unassembled WGS sequence"/>
</dbReference>
<evidence type="ECO:0000256" key="3">
    <source>
        <dbReference type="ARBA" id="ARBA00043265"/>
    </source>
</evidence>
<dbReference type="PANTHER" id="PTHR23266">
    <property type="entry name" value="IMMUNOGLOBULIN HEAVY CHAIN"/>
    <property type="match status" value="1"/>
</dbReference>
<dbReference type="InterPro" id="IPR050199">
    <property type="entry name" value="IgHV"/>
</dbReference>
<reference evidence="5" key="2">
    <citation type="submission" date="2025-09" db="UniProtKB">
        <authorList>
            <consortium name="Ensembl"/>
        </authorList>
    </citation>
    <scope>IDENTIFICATION</scope>
</reference>
<dbReference type="InterPro" id="IPR013783">
    <property type="entry name" value="Ig-like_fold"/>
</dbReference>
<name>A0A8D2PS79_ZOSLA</name>
<dbReference type="Pfam" id="PF07686">
    <property type="entry name" value="V-set"/>
    <property type="match status" value="1"/>
</dbReference>
<evidence type="ECO:0000256" key="2">
    <source>
        <dbReference type="ARBA" id="ARBA00023130"/>
    </source>
</evidence>
<evidence type="ECO:0000259" key="4">
    <source>
        <dbReference type="PROSITE" id="PS50835"/>
    </source>
</evidence>
<dbReference type="InterPro" id="IPR007110">
    <property type="entry name" value="Ig-like_dom"/>
</dbReference>
<dbReference type="GO" id="GO:0002250">
    <property type="term" value="P:adaptive immune response"/>
    <property type="evidence" value="ECO:0007669"/>
    <property type="project" value="UniProtKB-KW"/>
</dbReference>
<dbReference type="SUPFAM" id="SSF48726">
    <property type="entry name" value="Immunoglobulin"/>
    <property type="match status" value="1"/>
</dbReference>
<dbReference type="InterPro" id="IPR036179">
    <property type="entry name" value="Ig-like_dom_sf"/>
</dbReference>
<dbReference type="Ensembl" id="ENSZLMT00000017153.1">
    <property type="protein sequence ID" value="ENSZLMP00000016688.1"/>
    <property type="gene ID" value="ENSZLMG00000011588.1"/>
</dbReference>
<keyword evidence="3" id="KW-1280">Immunoglobulin</keyword>
<keyword evidence="6" id="KW-1185">Reference proteome</keyword>
<dbReference type="GO" id="GO:0019814">
    <property type="term" value="C:immunoglobulin complex"/>
    <property type="evidence" value="ECO:0007669"/>
    <property type="project" value="UniProtKB-KW"/>
</dbReference>
<dbReference type="InterPro" id="IPR003599">
    <property type="entry name" value="Ig_sub"/>
</dbReference>
<dbReference type="PROSITE" id="PS50835">
    <property type="entry name" value="IG_LIKE"/>
    <property type="match status" value="1"/>
</dbReference>
<dbReference type="Gene3D" id="2.60.40.10">
    <property type="entry name" value="Immunoglobulins"/>
    <property type="match status" value="1"/>
</dbReference>
<protein>
    <recommendedName>
        <fullName evidence="4">Ig-like domain-containing protein</fullName>
    </recommendedName>
</protein>
<accession>A0A8D2PS79</accession>
<evidence type="ECO:0000313" key="6">
    <source>
        <dbReference type="Proteomes" id="UP000694401"/>
    </source>
</evidence>
<dbReference type="AlphaFoldDB" id="A0A8D2PS79"/>
<feature type="domain" description="Ig-like" evidence="4">
    <location>
        <begin position="50"/>
        <end position="160"/>
    </location>
</feature>
<dbReference type="GO" id="GO:0005576">
    <property type="term" value="C:extracellular region"/>
    <property type="evidence" value="ECO:0007669"/>
    <property type="project" value="UniProtKB-ARBA"/>
</dbReference>
<proteinExistence type="predicted"/>
<sequence>MSIYVSWVPRGGFSLHTGPVPFQSTTSIVLTFGESWSDHGLFLLSAAVTGQVTLEQHPREVTVQEGNEITFECSMRGGDMSRYLMYWYRQGPWGALEWIWRGRYTYREGFQDRFKGSLDESTNRYTLQILAAKQGDAAMYYCGTASMWVPAGCHRKAAMTWATSFMRPQFLSGASSTMSSA</sequence>
<organism evidence="5 6">
    <name type="scientific">Zosterops lateralis melanops</name>
    <dbReference type="NCBI Taxonomy" id="1220523"/>
    <lineage>
        <taxon>Eukaryota</taxon>
        <taxon>Metazoa</taxon>
        <taxon>Chordata</taxon>
        <taxon>Craniata</taxon>
        <taxon>Vertebrata</taxon>
        <taxon>Euteleostomi</taxon>
        <taxon>Archelosauria</taxon>
        <taxon>Archosauria</taxon>
        <taxon>Dinosauria</taxon>
        <taxon>Saurischia</taxon>
        <taxon>Theropoda</taxon>
        <taxon>Coelurosauria</taxon>
        <taxon>Aves</taxon>
        <taxon>Neognathae</taxon>
        <taxon>Neoaves</taxon>
        <taxon>Telluraves</taxon>
        <taxon>Australaves</taxon>
        <taxon>Passeriformes</taxon>
        <taxon>Sylvioidea</taxon>
        <taxon>Zosteropidae</taxon>
        <taxon>Zosterops</taxon>
    </lineage>
</organism>
<dbReference type="InterPro" id="IPR013106">
    <property type="entry name" value="Ig_V-set"/>
</dbReference>
<keyword evidence="1" id="KW-0391">Immunity</keyword>
<dbReference type="SMART" id="SM00409">
    <property type="entry name" value="IG"/>
    <property type="match status" value="1"/>
</dbReference>
<evidence type="ECO:0000256" key="1">
    <source>
        <dbReference type="ARBA" id="ARBA00022859"/>
    </source>
</evidence>
<reference evidence="5" key="1">
    <citation type="submission" date="2025-08" db="UniProtKB">
        <authorList>
            <consortium name="Ensembl"/>
        </authorList>
    </citation>
    <scope>IDENTIFICATION</scope>
</reference>